<dbReference type="EMBL" id="LAZR01020248">
    <property type="protein sequence ID" value="KKL89577.1"/>
    <property type="molecule type" value="Genomic_DNA"/>
</dbReference>
<gene>
    <name evidence="1" type="ORF">LCGC14_1913250</name>
</gene>
<organism evidence="1">
    <name type="scientific">marine sediment metagenome</name>
    <dbReference type="NCBI Taxonomy" id="412755"/>
    <lineage>
        <taxon>unclassified sequences</taxon>
        <taxon>metagenomes</taxon>
        <taxon>ecological metagenomes</taxon>
    </lineage>
</organism>
<proteinExistence type="predicted"/>
<sequence length="121" mass="12582">MAIEAATNGAVIAEGGLQARQFQGLFSIVPFTFSFEEDSVASGASSQKDITVVGAALGDFVLIAPSIDLIDFHMFGFVQSTNTVTVIVTELGLGTNTGLATIATHNGLILRPNANVLVWSP</sequence>
<dbReference type="AlphaFoldDB" id="A0A0F9IQY9"/>
<name>A0A0F9IQY9_9ZZZZ</name>
<reference evidence="1" key="1">
    <citation type="journal article" date="2015" name="Nature">
        <title>Complex archaea that bridge the gap between prokaryotes and eukaryotes.</title>
        <authorList>
            <person name="Spang A."/>
            <person name="Saw J.H."/>
            <person name="Jorgensen S.L."/>
            <person name="Zaremba-Niedzwiedzka K."/>
            <person name="Martijn J."/>
            <person name="Lind A.E."/>
            <person name="van Eijk R."/>
            <person name="Schleper C."/>
            <person name="Guy L."/>
            <person name="Ettema T.J."/>
        </authorList>
    </citation>
    <scope>NUCLEOTIDE SEQUENCE</scope>
</reference>
<comment type="caution">
    <text evidence="1">The sequence shown here is derived from an EMBL/GenBank/DDBJ whole genome shotgun (WGS) entry which is preliminary data.</text>
</comment>
<protein>
    <submittedName>
        <fullName evidence="1">Uncharacterized protein</fullName>
    </submittedName>
</protein>
<accession>A0A0F9IQY9</accession>
<evidence type="ECO:0000313" key="1">
    <source>
        <dbReference type="EMBL" id="KKL89577.1"/>
    </source>
</evidence>